<comment type="caution">
    <text evidence="1">The sequence shown here is derived from an EMBL/GenBank/DDBJ whole genome shotgun (WGS) entry which is preliminary data.</text>
</comment>
<dbReference type="AlphaFoldDB" id="A0A1Y3P4S7"/>
<evidence type="ECO:0000313" key="2">
    <source>
        <dbReference type="Proteomes" id="UP000195440"/>
    </source>
</evidence>
<proteinExistence type="predicted"/>
<accession>A0A1Y3P4S7</accession>
<reference evidence="1 2" key="1">
    <citation type="journal article" date="2017" name="Syst. Appl. Microbiol.">
        <title>Pseudomonas caspiana sp. nov., a citrus pathogen in the Pseudomonas syringae phylogenetic group.</title>
        <authorList>
            <person name="Busquets A."/>
            <person name="Gomila M."/>
            <person name="Beiki F."/>
            <person name="Mulet M."/>
            <person name="Rahimian H."/>
            <person name="Garcia-Valdes E."/>
            <person name="Lalucat J."/>
        </authorList>
    </citation>
    <scope>NUCLEOTIDE SEQUENCE [LARGE SCALE GENOMIC DNA]</scope>
    <source>
        <strain evidence="1 2">FBF102</strain>
    </source>
</reference>
<protein>
    <submittedName>
        <fullName evidence="1">Uncharacterized protein</fullName>
    </submittedName>
</protein>
<gene>
    <name evidence="1" type="ORF">AUC60_12825</name>
</gene>
<dbReference type="EMBL" id="LOHF01000009">
    <property type="protein sequence ID" value="OUM73551.1"/>
    <property type="molecule type" value="Genomic_DNA"/>
</dbReference>
<sequence>MASQFQASLQAHNGVDAAHTATRNELLIATWPEETPEELPIEAFFYNASLGGLLNAQSLRHAYALKTSLRLPIVRVDFSVADRNIFSLREADQVDGWDVAAELNARYNDLTYECAGQAAYYCNGVLARMVGYGAGFHSWNPNPSSKTAVSFSFWRRDMKMTHAVYGGAAEQGFVFRQAEYYGTQGIYPLVLLCSFPYDGGTSIRADKGCGDTPGYFPVTSRPCSQQGINTVAAWSAHYFSQPVEGAKRFYHQCGFESDQEGFALSLLSRVDPQAELPSHQHNEVLIDTWPQNSQALPIEAFIYIYDQSRMLAGLAGAQFIQKDYYRENRIAVPVVSVAFRTGGANIFSYHPSDQAISY</sequence>
<name>A0A1Y3P4S7_9PSED</name>
<keyword evidence="2" id="KW-1185">Reference proteome</keyword>
<evidence type="ECO:0000313" key="1">
    <source>
        <dbReference type="EMBL" id="OUM73551.1"/>
    </source>
</evidence>
<organism evidence="1 2">
    <name type="scientific">Pseudomonas caspiana</name>
    <dbReference type="NCBI Taxonomy" id="1451454"/>
    <lineage>
        <taxon>Bacteria</taxon>
        <taxon>Pseudomonadati</taxon>
        <taxon>Pseudomonadota</taxon>
        <taxon>Gammaproteobacteria</taxon>
        <taxon>Pseudomonadales</taxon>
        <taxon>Pseudomonadaceae</taxon>
        <taxon>Pseudomonas</taxon>
    </lineage>
</organism>
<dbReference type="Proteomes" id="UP000195440">
    <property type="component" value="Unassembled WGS sequence"/>
</dbReference>